<proteinExistence type="predicted"/>
<dbReference type="Gene3D" id="3.40.50.300">
    <property type="entry name" value="P-loop containing nucleotide triphosphate hydrolases"/>
    <property type="match status" value="2"/>
</dbReference>
<feature type="domain" description="Helicase C-terminal" evidence="2">
    <location>
        <begin position="440"/>
        <end position="638"/>
    </location>
</feature>
<organism evidence="3">
    <name type="scientific">viral metagenome</name>
    <dbReference type="NCBI Taxonomy" id="1070528"/>
    <lineage>
        <taxon>unclassified sequences</taxon>
        <taxon>metagenomes</taxon>
        <taxon>organismal metagenomes</taxon>
    </lineage>
</organism>
<dbReference type="SMART" id="SM00490">
    <property type="entry name" value="HELICc"/>
    <property type="match status" value="1"/>
</dbReference>
<feature type="domain" description="Helicase ATP-binding" evidence="1">
    <location>
        <begin position="43"/>
        <end position="241"/>
    </location>
</feature>
<dbReference type="SMART" id="SM00487">
    <property type="entry name" value="DEXDc"/>
    <property type="match status" value="1"/>
</dbReference>
<dbReference type="Pfam" id="PF00271">
    <property type="entry name" value="Helicase_C"/>
    <property type="match status" value="1"/>
</dbReference>
<dbReference type="PANTHER" id="PTHR47396:SF1">
    <property type="entry name" value="ATP-DEPENDENT HELICASE IRC3-RELATED"/>
    <property type="match status" value="1"/>
</dbReference>
<dbReference type="EMBL" id="MN739680">
    <property type="protein sequence ID" value="QHT20664.1"/>
    <property type="molecule type" value="Genomic_DNA"/>
</dbReference>
<dbReference type="PANTHER" id="PTHR47396">
    <property type="entry name" value="TYPE I RESTRICTION ENZYME ECOKI R PROTEIN"/>
    <property type="match status" value="1"/>
</dbReference>
<evidence type="ECO:0000259" key="1">
    <source>
        <dbReference type="PROSITE" id="PS51192"/>
    </source>
</evidence>
<dbReference type="InterPro" id="IPR050742">
    <property type="entry name" value="Helicase_Restrict-Modif_Enz"/>
</dbReference>
<evidence type="ECO:0000259" key="2">
    <source>
        <dbReference type="PROSITE" id="PS51194"/>
    </source>
</evidence>
<accession>A0A6C0DVJ1</accession>
<name>A0A6C0DVJ1_9ZZZZ</name>
<dbReference type="InterPro" id="IPR006935">
    <property type="entry name" value="Helicase/UvrB_N"/>
</dbReference>
<protein>
    <recommendedName>
        <fullName evidence="4">Helicase ATP-binding domain-containing protein</fullName>
    </recommendedName>
</protein>
<evidence type="ECO:0008006" key="4">
    <source>
        <dbReference type="Google" id="ProtNLM"/>
    </source>
</evidence>
<reference evidence="3" key="1">
    <citation type="journal article" date="2020" name="Nature">
        <title>Giant virus diversity and host interactions through global metagenomics.</title>
        <authorList>
            <person name="Schulz F."/>
            <person name="Roux S."/>
            <person name="Paez-Espino D."/>
            <person name="Jungbluth S."/>
            <person name="Walsh D.A."/>
            <person name="Denef V.J."/>
            <person name="McMahon K.D."/>
            <person name="Konstantinidis K.T."/>
            <person name="Eloe-Fadrosh E.A."/>
            <person name="Kyrpides N.C."/>
            <person name="Woyke T."/>
        </authorList>
    </citation>
    <scope>NUCLEOTIDE SEQUENCE</scope>
    <source>
        <strain evidence="3">GVMAG-M-3300023174-68</strain>
    </source>
</reference>
<dbReference type="PROSITE" id="PS51194">
    <property type="entry name" value="HELICASE_CTER"/>
    <property type="match status" value="1"/>
</dbReference>
<dbReference type="InterPro" id="IPR027417">
    <property type="entry name" value="P-loop_NTPase"/>
</dbReference>
<dbReference type="GO" id="GO:0016787">
    <property type="term" value="F:hydrolase activity"/>
    <property type="evidence" value="ECO:0007669"/>
    <property type="project" value="InterPro"/>
</dbReference>
<dbReference type="Pfam" id="PF04851">
    <property type="entry name" value="ResIII"/>
    <property type="match status" value="1"/>
</dbReference>
<dbReference type="PROSITE" id="PS51192">
    <property type="entry name" value="HELICASE_ATP_BIND_1"/>
    <property type="match status" value="1"/>
</dbReference>
<dbReference type="InterPro" id="IPR001650">
    <property type="entry name" value="Helicase_C-like"/>
</dbReference>
<dbReference type="SUPFAM" id="SSF52540">
    <property type="entry name" value="P-loop containing nucleoside triphosphate hydrolases"/>
    <property type="match status" value="2"/>
</dbReference>
<dbReference type="AlphaFoldDB" id="A0A6C0DVJ1"/>
<dbReference type="GO" id="GO:0005829">
    <property type="term" value="C:cytosol"/>
    <property type="evidence" value="ECO:0007669"/>
    <property type="project" value="TreeGrafter"/>
</dbReference>
<sequence>MSDFYSDYSSLDFGETLNKKEFKPYKKNYQYQEPNQMLLRNWISKPTLYENVLLFNQLGTGKTCTSIMIAEGFKEYINNMGNKIVVLVKNKNIERNFLNELLSKCTNNTYLSDDERKLYFSSNATLDMNNQIKKKELVNKVHRTINKQYAFYKYQSFVNRILGPKIKGTNKRKKPSEAIENLNNTVIIIDEAHNVTNNDIYTALQSILSKSYNYRLVLLTATPLRDNPKDIFELSNLLNINTPQLQLPVRDILLKDKTLVERKQSEYINQNIFKEGIIYITDKGKEKLQNSIQGKISFLLANTQTNPISNHKGDQLVKNRTGTTNVVYCYMSKYQYHVYKKAIQIDTNAKIGNTELKDLNLIDSIDAIEAEEDIIDNIEQNRKSSAVYKNVRDASTMVYPDEMFGKDGFLKIFKKTTGKYQLLDEYKRVLTNKLSEYSSKLYNLLQNVNTSPGNVFIFSNYVSWGGTSLIKQLLLYNGYYEYTSRSTPQREYKTFIVFDDNTKPELREKYRRIFNSPENKNGALIKIIIGSPIISEGITLKNVRQVHIIEPSWNMSRINQIIGRAVRNYSHHDLEPQDRTVDIYKYVSVYEEPSNSDFFIDKEMYILAEEKDRSNKIVERLLKQISFDCTPLQQRNTLPQSAKSGDAICDYQECDYKCTIQPQSEKIYRNTYNLYLTQFDHHDIKYVINALQHLFKIYFIWSLEDIITQIKQREPNIANEVIFTVLDTIVTKKIEFNDMYNREGYIINNGPYYIFNSSDIDINSSLYSKIMDFSTFKNKYTFDEFSNKIFQDTTKTKKQIEEQPKVQLSEQDISYNNQIINNNTIYGSYVSKTGIFDGLFRIIDRSTETKSTDKRKIPSGMAITSYKKNKLEALIEKLNINVQSYTRMETSTSDLNNTILQNIVEKYFLDKKIMLKPHKKV</sequence>
<evidence type="ECO:0000313" key="3">
    <source>
        <dbReference type="EMBL" id="QHT20664.1"/>
    </source>
</evidence>
<dbReference type="InterPro" id="IPR014001">
    <property type="entry name" value="Helicase_ATP-bd"/>
</dbReference>
<dbReference type="GO" id="GO:0003677">
    <property type="term" value="F:DNA binding"/>
    <property type="evidence" value="ECO:0007669"/>
    <property type="project" value="InterPro"/>
</dbReference>
<dbReference type="GO" id="GO:0005524">
    <property type="term" value="F:ATP binding"/>
    <property type="evidence" value="ECO:0007669"/>
    <property type="project" value="InterPro"/>
</dbReference>